<sequence length="280" mass="32998">MLYRFFPDNQYSLSSLANCYLWFSDVGDFNDPFEAHINDTLKYENIAEVEDNVFINELKSQGHQNLDPVEQEIYLLNLAMTDQTRYKKLKNEVLNIAKKRHLGAFEKYSMFKWCCFSEDNEEFGSPIHRKLMWGHYANGLRGFLVEFDKEALIESLTQSLQLNNPNSNIINAPINYCNLAPIPFYNEFISKIRRSERLSDFLTQKSQEWRYETECRLGSPEQQVNFGVNAVQRIIIGEKMPHDFRNMLLILINSIMPKVEIFEAFIDTEDFQIKTKRLLE</sequence>
<organism evidence="1 2">
    <name type="scientific">Vibrio cholerae</name>
    <dbReference type="NCBI Taxonomy" id="666"/>
    <lineage>
        <taxon>Bacteria</taxon>
        <taxon>Pseudomonadati</taxon>
        <taxon>Pseudomonadota</taxon>
        <taxon>Gammaproteobacteria</taxon>
        <taxon>Vibrionales</taxon>
        <taxon>Vibrionaceae</taxon>
        <taxon>Vibrio</taxon>
    </lineage>
</organism>
<gene>
    <name evidence="1" type="ORF">FXE67_02810</name>
</gene>
<name>A0A5C9T569_VIBCL</name>
<dbReference type="InterPro" id="IPR021352">
    <property type="entry name" value="DUF2971"/>
</dbReference>
<comment type="caution">
    <text evidence="1">The sequence shown here is derived from an EMBL/GenBank/DDBJ whole genome shotgun (WGS) entry which is preliminary data.</text>
</comment>
<evidence type="ECO:0000313" key="2">
    <source>
        <dbReference type="Proteomes" id="UP000323583"/>
    </source>
</evidence>
<dbReference type="Proteomes" id="UP000323583">
    <property type="component" value="Unassembled WGS sequence"/>
</dbReference>
<dbReference type="EMBL" id="VSGZ01000008">
    <property type="protein sequence ID" value="TXY93837.1"/>
    <property type="molecule type" value="Genomic_DNA"/>
</dbReference>
<reference evidence="1 2" key="1">
    <citation type="submission" date="2019-06" db="EMBL/GenBank/DDBJ databases">
        <title>Vibrio cholerae phylogeny based on whole-genome sequencing reveals genetic diversity and population strucutre.</title>
        <authorList>
            <person name="Zhiqiu Y."/>
            <person name="Bin L."/>
            <person name="Lingyan J."/>
        </authorList>
    </citation>
    <scope>NUCLEOTIDE SEQUENCE [LARGE SCALE GENOMIC DNA]</scope>
    <source>
        <strain evidence="1 2">N2768</strain>
    </source>
</reference>
<dbReference type="Pfam" id="PF11185">
    <property type="entry name" value="DUF2971"/>
    <property type="match status" value="1"/>
</dbReference>
<evidence type="ECO:0000313" key="1">
    <source>
        <dbReference type="EMBL" id="TXY93837.1"/>
    </source>
</evidence>
<proteinExistence type="predicted"/>
<dbReference type="AlphaFoldDB" id="A0A5C9T569"/>
<dbReference type="RefSeq" id="WP_000966859.1">
    <property type="nucleotide sequence ID" value="NZ_VHOE01000029.1"/>
</dbReference>
<accession>A0A5C9T569</accession>
<protein>
    <submittedName>
        <fullName evidence="1">DUF2971 domain-containing protein</fullName>
    </submittedName>
</protein>